<organism evidence="3 4">
    <name type="scientific">Aureimonas flava</name>
    <dbReference type="NCBI Taxonomy" id="2320271"/>
    <lineage>
        <taxon>Bacteria</taxon>
        <taxon>Pseudomonadati</taxon>
        <taxon>Pseudomonadota</taxon>
        <taxon>Alphaproteobacteria</taxon>
        <taxon>Hyphomicrobiales</taxon>
        <taxon>Aurantimonadaceae</taxon>
        <taxon>Aureimonas</taxon>
    </lineage>
</organism>
<name>A0A3A1WI40_9HYPH</name>
<comment type="caution">
    <text evidence="3">The sequence shown here is derived from an EMBL/GenBank/DDBJ whole genome shotgun (WGS) entry which is preliminary data.</text>
</comment>
<dbReference type="AlphaFoldDB" id="A0A3A1WI40"/>
<sequence length="89" mass="9475">MIQDPSAVGGRAPPSGDRSAFAEAMPAWEQRSRHEAAGLAEPVPFDRGLPHLVGHLRPFGLSEPAHAEAAARPCRYEPPVFVAPPWGGN</sequence>
<accession>A0A3A1WI40</accession>
<keyword evidence="4" id="KW-1185">Reference proteome</keyword>
<feature type="domain" description="NadR/Ttd14 AAA" evidence="2">
    <location>
        <begin position="2"/>
        <end position="87"/>
    </location>
</feature>
<dbReference type="RefSeq" id="WP_119540908.1">
    <property type="nucleotide sequence ID" value="NZ_QYRN01000008.1"/>
</dbReference>
<evidence type="ECO:0000313" key="4">
    <source>
        <dbReference type="Proteomes" id="UP000265750"/>
    </source>
</evidence>
<dbReference type="OrthoDB" id="5638848at2"/>
<dbReference type="Proteomes" id="UP000265750">
    <property type="component" value="Unassembled WGS sequence"/>
</dbReference>
<dbReference type="EMBL" id="QYRN01000008">
    <property type="protein sequence ID" value="RIX99083.1"/>
    <property type="molecule type" value="Genomic_DNA"/>
</dbReference>
<reference evidence="4" key="1">
    <citation type="submission" date="2018-09" db="EMBL/GenBank/DDBJ databases">
        <authorList>
            <person name="Tuo L."/>
        </authorList>
    </citation>
    <scope>NUCLEOTIDE SEQUENCE [LARGE SCALE GENOMIC DNA]</scope>
    <source>
        <strain evidence="4">M2BS4Y-1</strain>
    </source>
</reference>
<dbReference type="InterPro" id="IPR038727">
    <property type="entry name" value="NadR/Ttd14_AAA_dom"/>
</dbReference>
<evidence type="ECO:0000259" key="2">
    <source>
        <dbReference type="Pfam" id="PF13521"/>
    </source>
</evidence>
<protein>
    <recommendedName>
        <fullName evidence="2">NadR/Ttd14 AAA domain-containing protein</fullName>
    </recommendedName>
</protein>
<proteinExistence type="predicted"/>
<feature type="region of interest" description="Disordered" evidence="1">
    <location>
        <begin position="1"/>
        <end position="20"/>
    </location>
</feature>
<evidence type="ECO:0000313" key="3">
    <source>
        <dbReference type="EMBL" id="RIX99083.1"/>
    </source>
</evidence>
<gene>
    <name evidence="3" type="ORF">D3218_14995</name>
</gene>
<dbReference type="Pfam" id="PF13521">
    <property type="entry name" value="AAA_28"/>
    <property type="match status" value="1"/>
</dbReference>
<evidence type="ECO:0000256" key="1">
    <source>
        <dbReference type="SAM" id="MobiDB-lite"/>
    </source>
</evidence>